<dbReference type="SUPFAM" id="SSF55961">
    <property type="entry name" value="Bet v1-like"/>
    <property type="match status" value="1"/>
</dbReference>
<dbReference type="Gene3D" id="3.30.530.20">
    <property type="match status" value="1"/>
</dbReference>
<reference evidence="2" key="1">
    <citation type="journal article" date="2020" name="Stud. Mycol.">
        <title>101 Dothideomycetes genomes: a test case for predicting lifestyles and emergence of pathogens.</title>
        <authorList>
            <person name="Haridas S."/>
            <person name="Albert R."/>
            <person name="Binder M."/>
            <person name="Bloem J."/>
            <person name="Labutti K."/>
            <person name="Salamov A."/>
            <person name="Andreopoulos B."/>
            <person name="Baker S."/>
            <person name="Barry K."/>
            <person name="Bills G."/>
            <person name="Bluhm B."/>
            <person name="Cannon C."/>
            <person name="Castanera R."/>
            <person name="Culley D."/>
            <person name="Daum C."/>
            <person name="Ezra D."/>
            <person name="Gonzalez J."/>
            <person name="Henrissat B."/>
            <person name="Kuo A."/>
            <person name="Liang C."/>
            <person name="Lipzen A."/>
            <person name="Lutzoni F."/>
            <person name="Magnuson J."/>
            <person name="Mondo S."/>
            <person name="Nolan M."/>
            <person name="Ohm R."/>
            <person name="Pangilinan J."/>
            <person name="Park H.-J."/>
            <person name="Ramirez L."/>
            <person name="Alfaro M."/>
            <person name="Sun H."/>
            <person name="Tritt A."/>
            <person name="Yoshinaga Y."/>
            <person name="Zwiers L.-H."/>
            <person name="Turgeon B."/>
            <person name="Goodwin S."/>
            <person name="Spatafora J."/>
            <person name="Crous P."/>
            <person name="Grigoriev I."/>
        </authorList>
    </citation>
    <scope>NUCLEOTIDE SEQUENCE</scope>
    <source>
        <strain evidence="2">CBS 269.34</strain>
    </source>
</reference>
<evidence type="ECO:0008006" key="4">
    <source>
        <dbReference type="Google" id="ProtNLM"/>
    </source>
</evidence>
<gene>
    <name evidence="2" type="ORF">BU16DRAFT_209748</name>
</gene>
<dbReference type="EMBL" id="MU004182">
    <property type="protein sequence ID" value="KAF2501815.1"/>
    <property type="molecule type" value="Genomic_DNA"/>
</dbReference>
<dbReference type="Proteomes" id="UP000799750">
    <property type="component" value="Unassembled WGS sequence"/>
</dbReference>
<dbReference type="AlphaFoldDB" id="A0A6A6RAG3"/>
<keyword evidence="3" id="KW-1185">Reference proteome</keyword>
<proteinExistence type="predicted"/>
<accession>A0A6A6RAG3</accession>
<evidence type="ECO:0000313" key="2">
    <source>
        <dbReference type="EMBL" id="KAF2501815.1"/>
    </source>
</evidence>
<name>A0A6A6RAG3_9PEZI</name>
<evidence type="ECO:0000256" key="1">
    <source>
        <dbReference type="SAM" id="SignalP"/>
    </source>
</evidence>
<dbReference type="OrthoDB" id="509124at2759"/>
<feature type="signal peptide" evidence="1">
    <location>
        <begin position="1"/>
        <end position="20"/>
    </location>
</feature>
<dbReference type="CDD" id="cd07822">
    <property type="entry name" value="SRPBCC_4"/>
    <property type="match status" value="1"/>
</dbReference>
<dbReference type="InterPro" id="IPR023393">
    <property type="entry name" value="START-like_dom_sf"/>
</dbReference>
<feature type="chain" id="PRO_5025581839" description="Coenzyme Q-binding protein COQ10 START domain-containing protein" evidence="1">
    <location>
        <begin position="21"/>
        <end position="200"/>
    </location>
</feature>
<sequence>MTLLSLLLSISISLLSPVAARTNLPPVAPGVFNASARIEINTTPALLWTAITNFTAYPEWNPFVRSAITTNPLGIPLPPSDQWPAENRRLLFRVQIPPLPLPVNASTPDNPAHSQTSFENITHVQPGLGRVAWKLLSVDLALEAERWTAVSVAASGKALYESREVYRGALAGVLEALYGEGLQEGFEGQAEALRRLLEGE</sequence>
<evidence type="ECO:0000313" key="3">
    <source>
        <dbReference type="Proteomes" id="UP000799750"/>
    </source>
</evidence>
<organism evidence="2 3">
    <name type="scientific">Lophium mytilinum</name>
    <dbReference type="NCBI Taxonomy" id="390894"/>
    <lineage>
        <taxon>Eukaryota</taxon>
        <taxon>Fungi</taxon>
        <taxon>Dikarya</taxon>
        <taxon>Ascomycota</taxon>
        <taxon>Pezizomycotina</taxon>
        <taxon>Dothideomycetes</taxon>
        <taxon>Pleosporomycetidae</taxon>
        <taxon>Mytilinidiales</taxon>
        <taxon>Mytilinidiaceae</taxon>
        <taxon>Lophium</taxon>
    </lineage>
</organism>
<protein>
    <recommendedName>
        <fullName evidence="4">Coenzyme Q-binding protein COQ10 START domain-containing protein</fullName>
    </recommendedName>
</protein>
<keyword evidence="1" id="KW-0732">Signal</keyword>